<evidence type="ECO:0000256" key="1">
    <source>
        <dbReference type="ARBA" id="ARBA00022737"/>
    </source>
</evidence>
<keyword evidence="5" id="KW-1185">Reference proteome</keyword>
<dbReference type="Pfam" id="PF24883">
    <property type="entry name" value="NPHP3_N"/>
    <property type="match status" value="1"/>
</dbReference>
<dbReference type="Pfam" id="PF25053">
    <property type="entry name" value="DUF7791"/>
    <property type="match status" value="1"/>
</dbReference>
<reference evidence="4" key="1">
    <citation type="submission" date="2022-11" db="EMBL/GenBank/DDBJ databases">
        <title>Chromosomal genome sequence assembly and mating type (MAT) locus characterization of the leprose asexual lichenized fungus Lepraria neglecta (Nyl.) Erichsen.</title>
        <authorList>
            <person name="Allen J.L."/>
            <person name="Pfeffer B."/>
        </authorList>
    </citation>
    <scope>NUCLEOTIDE SEQUENCE</scope>
    <source>
        <strain evidence="4">Allen 5258</strain>
    </source>
</reference>
<evidence type="ECO:0000313" key="5">
    <source>
        <dbReference type="Proteomes" id="UP001276659"/>
    </source>
</evidence>
<dbReference type="PANTHER" id="PTHR10039:SF5">
    <property type="entry name" value="NACHT DOMAIN-CONTAINING PROTEIN"/>
    <property type="match status" value="1"/>
</dbReference>
<feature type="domain" description="Nephrocystin 3-like N-terminal" evidence="2">
    <location>
        <begin position="27"/>
        <end position="162"/>
    </location>
</feature>
<dbReference type="InterPro" id="IPR056884">
    <property type="entry name" value="NPHP3-like_N"/>
</dbReference>
<accession>A0AAE0DIR8</accession>
<dbReference type="InterPro" id="IPR056693">
    <property type="entry name" value="DUF7791"/>
</dbReference>
<evidence type="ECO:0000259" key="3">
    <source>
        <dbReference type="Pfam" id="PF25053"/>
    </source>
</evidence>
<name>A0AAE0DIR8_9LECA</name>
<gene>
    <name evidence="4" type="ORF">OEA41_005001</name>
</gene>
<evidence type="ECO:0000313" key="4">
    <source>
        <dbReference type="EMBL" id="KAK3168553.1"/>
    </source>
</evidence>
<dbReference type="AlphaFoldDB" id="A0AAE0DIR8"/>
<evidence type="ECO:0000259" key="2">
    <source>
        <dbReference type="Pfam" id="PF24883"/>
    </source>
</evidence>
<dbReference type="PANTHER" id="PTHR10039">
    <property type="entry name" value="AMELOGENIN"/>
    <property type="match status" value="1"/>
</dbReference>
<dbReference type="EMBL" id="JASNWA010000010">
    <property type="protein sequence ID" value="KAK3168553.1"/>
    <property type="molecule type" value="Genomic_DNA"/>
</dbReference>
<evidence type="ECO:0008006" key="6">
    <source>
        <dbReference type="Google" id="ProtNLM"/>
    </source>
</evidence>
<feature type="domain" description="DUF7791" evidence="3">
    <location>
        <begin position="351"/>
        <end position="408"/>
    </location>
</feature>
<comment type="caution">
    <text evidence="4">The sequence shown here is derived from an EMBL/GenBank/DDBJ whole genome shotgun (WGS) entry which is preliminary data.</text>
</comment>
<organism evidence="4 5">
    <name type="scientific">Lepraria neglecta</name>
    <dbReference type="NCBI Taxonomy" id="209136"/>
    <lineage>
        <taxon>Eukaryota</taxon>
        <taxon>Fungi</taxon>
        <taxon>Dikarya</taxon>
        <taxon>Ascomycota</taxon>
        <taxon>Pezizomycotina</taxon>
        <taxon>Lecanoromycetes</taxon>
        <taxon>OSLEUM clade</taxon>
        <taxon>Lecanoromycetidae</taxon>
        <taxon>Lecanorales</taxon>
        <taxon>Lecanorineae</taxon>
        <taxon>Stereocaulaceae</taxon>
        <taxon>Lepraria</taxon>
    </lineage>
</organism>
<protein>
    <recommendedName>
        <fullName evidence="6">NACHT domain-containing protein</fullName>
    </recommendedName>
</protein>
<dbReference type="Proteomes" id="UP001276659">
    <property type="component" value="Unassembled WGS sequence"/>
</dbReference>
<keyword evidence="1" id="KW-0677">Repeat</keyword>
<proteinExistence type="predicted"/>
<sequence length="488" mass="55575">MPGILVSLHQPEAQDRFDQVDQAYRTTFEWLLDPNETRFIKWLGTGQGIFWISGKPGSGKLKLMKYAATDPCTFENLLANDPRNRWIWAEFFFSERGKKPKKTLEGLLCRILFELLSKETRLIEFVADVIQDDTGIQELWSLISLEAALLSIIEQKKRLRSTYPCLSMRLTSTAKTTHGTHWRLLETLQKLTSSTNGIIVKVLVCVSSRPGNLFEDYFQDYPGFHIYGLTQNDLQLYVHGRINTYLASREDLLSDDDSIISINKTKDEVIRRAQGVFLWVRLVMTDLIEALIDGDSPGQLSQNFHIREAFAMLQIALATLTPLSNEEFFQAVQYTCAGPQGFDVKPPTHPEMERRLFSRCRGLLEIRTVTHLPNSSGKVVQFLHQPVKDFLTTSSSFETIRAKANFDPSDNGHVFLIKFRDGQQLLAFKNLSLIHATEALADLRWSEMFYQARMAEETTNSACTTAVDALSDIVDAHELASVYLLFEN</sequence>